<proteinExistence type="predicted"/>
<dbReference type="EMBL" id="CP054926">
    <property type="protein sequence ID" value="QKW44478.1"/>
    <property type="molecule type" value="Genomic_DNA"/>
</dbReference>
<evidence type="ECO:0000313" key="1">
    <source>
        <dbReference type="EMBL" id="QKW44478.1"/>
    </source>
</evidence>
<organism evidence="1 2">
    <name type="scientific">Streptomyces microflavus</name>
    <name type="common">Streptomyces lipmanii</name>
    <dbReference type="NCBI Taxonomy" id="1919"/>
    <lineage>
        <taxon>Bacteria</taxon>
        <taxon>Bacillati</taxon>
        <taxon>Actinomycetota</taxon>
        <taxon>Actinomycetes</taxon>
        <taxon>Kitasatosporales</taxon>
        <taxon>Streptomycetaceae</taxon>
        <taxon>Streptomyces</taxon>
    </lineage>
</organism>
<protein>
    <submittedName>
        <fullName evidence="1">Uncharacterized protein</fullName>
    </submittedName>
</protein>
<name>A0A7H8MQS5_STRMI</name>
<reference evidence="1 2" key="1">
    <citation type="submission" date="2020-06" db="EMBL/GenBank/DDBJ databases">
        <title>Genome mining for natural products.</title>
        <authorList>
            <person name="Zhang B."/>
            <person name="Shi J."/>
            <person name="Ge H."/>
        </authorList>
    </citation>
    <scope>NUCLEOTIDE SEQUENCE [LARGE SCALE GENOMIC DNA]</scope>
    <source>
        <strain evidence="1 2">NA06532</strain>
    </source>
</reference>
<evidence type="ECO:0000313" key="2">
    <source>
        <dbReference type="Proteomes" id="UP000509345"/>
    </source>
</evidence>
<gene>
    <name evidence="1" type="ORF">HUT09_19170</name>
</gene>
<dbReference type="Proteomes" id="UP000509345">
    <property type="component" value="Chromosome"/>
</dbReference>
<dbReference type="AlphaFoldDB" id="A0A7H8MQS5"/>
<accession>A0A7H8MQS5</accession>
<sequence>MVPRTGMSIDVRPRDLPIVLIGTGGGALALWADASPEIAIPAALLIMLDIRVRFWRGQV</sequence>